<evidence type="ECO:0000259" key="6">
    <source>
        <dbReference type="SMART" id="SM00479"/>
    </source>
</evidence>
<feature type="region of interest" description="Disordered" evidence="5">
    <location>
        <begin position="532"/>
        <end position="562"/>
    </location>
</feature>
<comment type="similarity">
    <text evidence="1">Belongs to the REXO1/REXO3 family.</text>
</comment>
<dbReference type="GO" id="GO:0004527">
    <property type="term" value="F:exonuclease activity"/>
    <property type="evidence" value="ECO:0007669"/>
    <property type="project" value="UniProtKB-KW"/>
</dbReference>
<organism evidence="7 8">
    <name type="scientific">Chaetomium globosum (strain ATCC 6205 / CBS 148.51 / DSM 1962 / NBRC 6347 / NRRL 1970)</name>
    <name type="common">Soil fungus</name>
    <dbReference type="NCBI Taxonomy" id="306901"/>
    <lineage>
        <taxon>Eukaryota</taxon>
        <taxon>Fungi</taxon>
        <taxon>Dikarya</taxon>
        <taxon>Ascomycota</taxon>
        <taxon>Pezizomycotina</taxon>
        <taxon>Sordariomycetes</taxon>
        <taxon>Sordariomycetidae</taxon>
        <taxon>Sordariales</taxon>
        <taxon>Chaetomiaceae</taxon>
        <taxon>Chaetomium</taxon>
    </lineage>
</organism>
<dbReference type="InterPro" id="IPR036397">
    <property type="entry name" value="RNaseH_sf"/>
</dbReference>
<name>Q2GYE5_CHAGB</name>
<dbReference type="EMBL" id="CH408033">
    <property type="protein sequence ID" value="EAQ85756.1"/>
    <property type="molecule type" value="Genomic_DNA"/>
</dbReference>
<keyword evidence="2" id="KW-0540">Nuclease</keyword>
<dbReference type="InterPro" id="IPR013520">
    <property type="entry name" value="Ribonucl_H"/>
</dbReference>
<evidence type="ECO:0000256" key="4">
    <source>
        <dbReference type="ARBA" id="ARBA00022839"/>
    </source>
</evidence>
<evidence type="ECO:0000256" key="3">
    <source>
        <dbReference type="ARBA" id="ARBA00022801"/>
    </source>
</evidence>
<protein>
    <recommendedName>
        <fullName evidence="6">Exonuclease domain-containing protein</fullName>
    </recommendedName>
</protein>
<dbReference type="SUPFAM" id="SSF53098">
    <property type="entry name" value="Ribonuclease H-like"/>
    <property type="match status" value="1"/>
</dbReference>
<feature type="compositionally biased region" description="Polar residues" evidence="5">
    <location>
        <begin position="157"/>
        <end position="184"/>
    </location>
</feature>
<feature type="compositionally biased region" description="Polar residues" evidence="5">
    <location>
        <begin position="46"/>
        <end position="55"/>
    </location>
</feature>
<keyword evidence="4" id="KW-0269">Exonuclease</keyword>
<dbReference type="OrthoDB" id="3996471at2759"/>
<evidence type="ECO:0000313" key="7">
    <source>
        <dbReference type="EMBL" id="EAQ85756.1"/>
    </source>
</evidence>
<evidence type="ECO:0000256" key="5">
    <source>
        <dbReference type="SAM" id="MobiDB-lite"/>
    </source>
</evidence>
<dbReference type="GO" id="GO:0005634">
    <property type="term" value="C:nucleus"/>
    <property type="evidence" value="ECO:0007669"/>
    <property type="project" value="TreeGrafter"/>
</dbReference>
<accession>Q2GYE5</accession>
<dbReference type="SMART" id="SM00479">
    <property type="entry name" value="EXOIII"/>
    <property type="match status" value="1"/>
</dbReference>
<dbReference type="Proteomes" id="UP000001056">
    <property type="component" value="Unassembled WGS sequence"/>
</dbReference>
<feature type="compositionally biased region" description="Low complexity" evidence="5">
    <location>
        <begin position="63"/>
        <end position="74"/>
    </location>
</feature>
<dbReference type="GO" id="GO:0003676">
    <property type="term" value="F:nucleic acid binding"/>
    <property type="evidence" value="ECO:0007669"/>
    <property type="project" value="InterPro"/>
</dbReference>
<dbReference type="InterPro" id="IPR012337">
    <property type="entry name" value="RNaseH-like_sf"/>
</dbReference>
<dbReference type="PANTHER" id="PTHR12801">
    <property type="entry name" value="RNA EXONUCLEASE REXO1 / RECO3 FAMILY MEMBER-RELATED"/>
    <property type="match status" value="1"/>
</dbReference>
<feature type="region of interest" description="Disordered" evidence="5">
    <location>
        <begin position="40"/>
        <end position="199"/>
    </location>
</feature>
<keyword evidence="8" id="KW-1185">Reference proteome</keyword>
<gene>
    <name evidence="7" type="ORF">CHGG_07009</name>
</gene>
<dbReference type="HOGENOM" id="CLU_022453_4_0_1"/>
<feature type="compositionally biased region" description="Low complexity" evidence="5">
    <location>
        <begin position="104"/>
        <end position="117"/>
    </location>
</feature>
<proteinExistence type="inferred from homology"/>
<dbReference type="InterPro" id="IPR047021">
    <property type="entry name" value="REXO1/3/4-like"/>
</dbReference>
<dbReference type="CDD" id="cd06145">
    <property type="entry name" value="REX1_like"/>
    <property type="match status" value="1"/>
</dbReference>
<dbReference type="Gene3D" id="3.30.420.10">
    <property type="entry name" value="Ribonuclease H-like superfamily/Ribonuclease H"/>
    <property type="match status" value="1"/>
</dbReference>
<evidence type="ECO:0000313" key="8">
    <source>
        <dbReference type="Proteomes" id="UP000001056"/>
    </source>
</evidence>
<dbReference type="PANTHER" id="PTHR12801:SF112">
    <property type="entry name" value="RNA EXONUCLEASE 3"/>
    <property type="match status" value="1"/>
</dbReference>
<dbReference type="OMA" id="GQCTYHP"/>
<dbReference type="STRING" id="306901.Q2GYE5"/>
<evidence type="ECO:0000256" key="2">
    <source>
        <dbReference type="ARBA" id="ARBA00022722"/>
    </source>
</evidence>
<reference evidence="8" key="1">
    <citation type="journal article" date="2015" name="Genome Announc.">
        <title>Draft genome sequence of the cellulolytic fungus Chaetomium globosum.</title>
        <authorList>
            <person name="Cuomo C.A."/>
            <person name="Untereiner W.A."/>
            <person name="Ma L.-J."/>
            <person name="Grabherr M."/>
            <person name="Birren B.W."/>
        </authorList>
    </citation>
    <scope>NUCLEOTIDE SEQUENCE [LARGE SCALE GENOMIC DNA]</scope>
    <source>
        <strain evidence="8">ATCC 6205 / CBS 148.51 / DSM 1962 / NBRC 6347 / NRRL 1970</strain>
    </source>
</reference>
<feature type="domain" description="Exonuclease" evidence="6">
    <location>
        <begin position="468"/>
        <end position="671"/>
    </location>
</feature>
<sequence length="707" mass="77708">MGQRNHRGLPSLITPLIQWWADNPPVKDAMDAVLRNFKLIPCPTGDSCTKSNCPWQHTRDQDSPTTQATQTTQAEGGGQDGGQDGDGPRKRRKVSSEPAPTPTQPTSTQPEPEPSSARQPVSPPPLKRKVPLLPGQPAPPAHPAPVTKPAEPAPGSAVSSTSTTKAHQSATSQKVTPQHNTPQKVTPRKPETLNPRHLKSAAPAAHDFRYRALKVLHDQFHKLNEELKKDAKDDEKMLVLSAQELIWLALDEEQKMATEKPSIYQNVIKNRIMVYKRMTPGQWRDERVAERKKKQAPATPGSKTSKKPALGPPKVVETGLTRQQEVDFLTHLVTPIDKLTQCGYVPTAPSDEEVAKAREGEEASLGYESCDRCRTNFQVFPGRREEDGALTSGGKCLHHPGRVYYPERTMGDFDKPARRYRCCHQVVGESAGCVSGGTHVFKTTSPARLASLIPFAETPPNPLAPKDRAVCFDCEMGYTVRGMELIRLTATSWPDGKELLDVLVRPVGEILDLNSRFSGVWPEDIVNAEPWSAEKSAQNQTQKQEGEEEGAGAVQEADPKARKKMQIVSSPIVARDLLFSLIAPDTPLIGHGLENDLNAARIIHPTLIDSILLYPHRRGLPMRNGLKMLMETQLNKAIQVEVEGKAMGHDSAEDARAAGELVRLKVQEKWSAMKGQGWRLVDGQFVPPKGAKGTKEGVLSEAFIEGR</sequence>
<keyword evidence="3" id="KW-0378">Hydrolase</keyword>
<dbReference type="InterPro" id="IPR034922">
    <property type="entry name" value="REX1-like_exo"/>
</dbReference>
<feature type="compositionally biased region" description="Pro residues" evidence="5">
    <location>
        <begin position="134"/>
        <end position="143"/>
    </location>
</feature>
<dbReference type="InParanoid" id="Q2GYE5"/>
<dbReference type="AlphaFoldDB" id="Q2GYE5"/>
<dbReference type="RefSeq" id="XP_001224665.1">
    <property type="nucleotide sequence ID" value="XM_001224664.1"/>
</dbReference>
<feature type="compositionally biased region" description="Gly residues" evidence="5">
    <location>
        <begin position="75"/>
        <end position="85"/>
    </location>
</feature>
<feature type="region of interest" description="Disordered" evidence="5">
    <location>
        <begin position="283"/>
        <end position="314"/>
    </location>
</feature>
<dbReference type="eggNOG" id="KOG2248">
    <property type="taxonomic scope" value="Eukaryota"/>
</dbReference>
<dbReference type="FunCoup" id="Q2GYE5">
    <property type="interactions" value="65"/>
</dbReference>
<dbReference type="VEuPathDB" id="FungiDB:CHGG_07009"/>
<dbReference type="GeneID" id="4394097"/>
<evidence type="ECO:0000256" key="1">
    <source>
        <dbReference type="ARBA" id="ARBA00006357"/>
    </source>
</evidence>